<comment type="caution">
    <text evidence="2">The sequence shown here is derived from an EMBL/GenBank/DDBJ whole genome shotgun (WGS) entry which is preliminary data.</text>
</comment>
<protein>
    <recommendedName>
        <fullName evidence="1">N-acetyltransferase domain-containing protein</fullName>
    </recommendedName>
</protein>
<dbReference type="STRING" id="915059.NH26_20685"/>
<dbReference type="PROSITE" id="PS51186">
    <property type="entry name" value="GNAT"/>
    <property type="match status" value="1"/>
</dbReference>
<name>A0A1S1YSP0_FLAPC</name>
<evidence type="ECO:0000313" key="3">
    <source>
        <dbReference type="Proteomes" id="UP000179797"/>
    </source>
</evidence>
<dbReference type="Proteomes" id="UP000179797">
    <property type="component" value="Unassembled WGS sequence"/>
</dbReference>
<dbReference type="EMBL" id="JRYR02000002">
    <property type="protein sequence ID" value="OHX64028.1"/>
    <property type="molecule type" value="Genomic_DNA"/>
</dbReference>
<accession>A0A1S1YSP0</accession>
<dbReference type="OrthoDB" id="977571at2"/>
<dbReference type="CDD" id="cd04301">
    <property type="entry name" value="NAT_SF"/>
    <property type="match status" value="1"/>
</dbReference>
<organism evidence="2 3">
    <name type="scientific">Flammeovirga pacifica</name>
    <dbReference type="NCBI Taxonomy" id="915059"/>
    <lineage>
        <taxon>Bacteria</taxon>
        <taxon>Pseudomonadati</taxon>
        <taxon>Bacteroidota</taxon>
        <taxon>Cytophagia</taxon>
        <taxon>Cytophagales</taxon>
        <taxon>Flammeovirgaceae</taxon>
        <taxon>Flammeovirga</taxon>
    </lineage>
</organism>
<evidence type="ECO:0000259" key="1">
    <source>
        <dbReference type="PROSITE" id="PS51186"/>
    </source>
</evidence>
<dbReference type="SUPFAM" id="SSF55729">
    <property type="entry name" value="Acyl-CoA N-acyltransferases (Nat)"/>
    <property type="match status" value="1"/>
</dbReference>
<proteinExistence type="predicted"/>
<keyword evidence="3" id="KW-1185">Reference proteome</keyword>
<sequence>MKLSNKNFKAHANFIPSQHSYMRVLNKGGLTYTDSGFKSDTFNIIHIHDENVILDDIKEGIDFIENRLRSACIWLEEGHLTPQLKTNLDSLSYQNTDSSEMLSFELPADKEFDVHPNINRVKEKQEIIDHAFVIANNWEPFDVEVLHYYNRSAEVILNQNKSLLYNYFDGEAVIGVIELFIDPEDETVAGIYNLSVLKEHRNKGIGMLLIQHVLYTAKILGVKKIVTQASDESMKLFGRIGFEEMGKIMEFGKK</sequence>
<reference evidence="2 3" key="1">
    <citation type="journal article" date="2012" name="Int. J. Syst. Evol. Microbiol.">
        <title>Flammeovirga pacifica sp. nov., isolated from deep-sea sediment.</title>
        <authorList>
            <person name="Xu H."/>
            <person name="Fu Y."/>
            <person name="Yang N."/>
            <person name="Ding Z."/>
            <person name="Lai Q."/>
            <person name="Zeng R."/>
        </authorList>
    </citation>
    <scope>NUCLEOTIDE SEQUENCE [LARGE SCALE GENOMIC DNA]</scope>
    <source>
        <strain evidence="3">DSM 24597 / LMG 26175 / WPAGA1</strain>
    </source>
</reference>
<gene>
    <name evidence="2" type="ORF">NH26_20685</name>
</gene>
<dbReference type="Pfam" id="PF00583">
    <property type="entry name" value="Acetyltransf_1"/>
    <property type="match status" value="1"/>
</dbReference>
<dbReference type="AlphaFoldDB" id="A0A1S1YSP0"/>
<dbReference type="GO" id="GO:0016747">
    <property type="term" value="F:acyltransferase activity, transferring groups other than amino-acyl groups"/>
    <property type="evidence" value="ECO:0007669"/>
    <property type="project" value="InterPro"/>
</dbReference>
<feature type="domain" description="N-acetyltransferase" evidence="1">
    <location>
        <begin position="116"/>
        <end position="254"/>
    </location>
</feature>
<dbReference type="InterPro" id="IPR000182">
    <property type="entry name" value="GNAT_dom"/>
</dbReference>
<dbReference type="InterPro" id="IPR016181">
    <property type="entry name" value="Acyl_CoA_acyltransferase"/>
</dbReference>
<dbReference type="Gene3D" id="3.40.630.30">
    <property type="match status" value="1"/>
</dbReference>
<evidence type="ECO:0000313" key="2">
    <source>
        <dbReference type="EMBL" id="OHX64028.1"/>
    </source>
</evidence>
<dbReference type="RefSeq" id="WP_044218103.1">
    <property type="nucleotide sequence ID" value="NZ_JRYR02000002.1"/>
</dbReference>